<reference evidence="2 3" key="1">
    <citation type="submission" date="2019-03" db="EMBL/GenBank/DDBJ databases">
        <title>First draft genome of Liparis tanakae, snailfish: a comprehensive survey of snailfish specific genes.</title>
        <authorList>
            <person name="Kim W."/>
            <person name="Song I."/>
            <person name="Jeong J.-H."/>
            <person name="Kim D."/>
            <person name="Kim S."/>
            <person name="Ryu S."/>
            <person name="Song J.Y."/>
            <person name="Lee S.K."/>
        </authorList>
    </citation>
    <scope>NUCLEOTIDE SEQUENCE [LARGE SCALE GENOMIC DNA]</scope>
    <source>
        <tissue evidence="2">Muscle</tissue>
    </source>
</reference>
<protein>
    <submittedName>
        <fullName evidence="2">Uncharacterized protein</fullName>
    </submittedName>
</protein>
<gene>
    <name evidence="2" type="ORF">EYF80_027604</name>
</gene>
<feature type="region of interest" description="Disordered" evidence="1">
    <location>
        <begin position="1"/>
        <end position="22"/>
    </location>
</feature>
<accession>A0A4Z2HBG3</accession>
<evidence type="ECO:0000256" key="1">
    <source>
        <dbReference type="SAM" id="MobiDB-lite"/>
    </source>
</evidence>
<name>A0A4Z2HBG3_9TELE</name>
<keyword evidence="3" id="KW-1185">Reference proteome</keyword>
<proteinExistence type="predicted"/>
<comment type="caution">
    <text evidence="2">The sequence shown here is derived from an EMBL/GenBank/DDBJ whole genome shotgun (WGS) entry which is preliminary data.</text>
</comment>
<evidence type="ECO:0000313" key="3">
    <source>
        <dbReference type="Proteomes" id="UP000314294"/>
    </source>
</evidence>
<feature type="region of interest" description="Disordered" evidence="1">
    <location>
        <begin position="155"/>
        <end position="174"/>
    </location>
</feature>
<sequence>MVAVMKKFQGSSVPKPSMKKTSQTAEYLQEVDHLDLYEGGPEVDHLDLNEGGPEVDHLDLNEGGPEVDHLDLYEGGPEVDHLDLYEGGPEVDHLDLYEGGPEVDHLDLNEGGPEVDHLDLYEVNGILKSLFKTSLSNNFDAWLKGILAGPRRWTVPSPADSPQSSFCIKRRSER</sequence>
<feature type="compositionally biased region" description="Polar residues" evidence="1">
    <location>
        <begin position="9"/>
        <end position="22"/>
    </location>
</feature>
<dbReference type="AlphaFoldDB" id="A0A4Z2HBG3"/>
<dbReference type="Proteomes" id="UP000314294">
    <property type="component" value="Unassembled WGS sequence"/>
</dbReference>
<dbReference type="EMBL" id="SRLO01000299">
    <property type="protein sequence ID" value="TNN62224.1"/>
    <property type="molecule type" value="Genomic_DNA"/>
</dbReference>
<organism evidence="2 3">
    <name type="scientific">Liparis tanakae</name>
    <name type="common">Tanaka's snailfish</name>
    <dbReference type="NCBI Taxonomy" id="230148"/>
    <lineage>
        <taxon>Eukaryota</taxon>
        <taxon>Metazoa</taxon>
        <taxon>Chordata</taxon>
        <taxon>Craniata</taxon>
        <taxon>Vertebrata</taxon>
        <taxon>Euteleostomi</taxon>
        <taxon>Actinopterygii</taxon>
        <taxon>Neopterygii</taxon>
        <taxon>Teleostei</taxon>
        <taxon>Neoteleostei</taxon>
        <taxon>Acanthomorphata</taxon>
        <taxon>Eupercaria</taxon>
        <taxon>Perciformes</taxon>
        <taxon>Cottioidei</taxon>
        <taxon>Cottales</taxon>
        <taxon>Liparidae</taxon>
        <taxon>Liparis</taxon>
    </lineage>
</organism>
<evidence type="ECO:0000313" key="2">
    <source>
        <dbReference type="EMBL" id="TNN62224.1"/>
    </source>
</evidence>